<dbReference type="RefSeq" id="WP_188466527.1">
    <property type="nucleotide sequence ID" value="NZ_BAABHU010000013.1"/>
</dbReference>
<dbReference type="InterPro" id="IPR022134">
    <property type="entry name" value="DUF3667"/>
</dbReference>
<dbReference type="Pfam" id="PF12412">
    <property type="entry name" value="DUF3667"/>
    <property type="match status" value="1"/>
</dbReference>
<evidence type="ECO:0000313" key="4">
    <source>
        <dbReference type="Proteomes" id="UP000240608"/>
    </source>
</evidence>
<dbReference type="Proteomes" id="UP000636010">
    <property type="component" value="Unassembled WGS sequence"/>
</dbReference>
<accession>A0A2T4DRH3</accession>
<sequence length="259" mass="29774">MENSTLCINCEKSTVGKFCHHCGQKQGVSRLTWYSIFGELQKRIFGFDNNYLRTVKDLTIRPQAVINSIIEGNRVKYVGPVGYYFVMLTIYILVMSILDIDMAEMMGYVHSSINEDESQRAMQMQLNQYIGDNFRLTAFLMMPFFILGVWIIFKNKGYNFLETSVINFYGQAHPLWASIVFMFVYKITGDSTSFFVMSFITYFYLVIIITAFYKGNKLWNFIKAIISLVLGLVLLMILAMLIGFIAAIINPEMMKGFAG</sequence>
<keyword evidence="1" id="KW-1133">Transmembrane helix</keyword>
<dbReference type="Proteomes" id="UP000240608">
    <property type="component" value="Unassembled WGS sequence"/>
</dbReference>
<feature type="transmembrane region" description="Helical" evidence="1">
    <location>
        <begin position="194"/>
        <end position="213"/>
    </location>
</feature>
<comment type="caution">
    <text evidence="3">The sequence shown here is derived from an EMBL/GenBank/DDBJ whole genome shotgun (WGS) entry which is preliminary data.</text>
</comment>
<proteinExistence type="predicted"/>
<evidence type="ECO:0000256" key="1">
    <source>
        <dbReference type="SAM" id="Phobius"/>
    </source>
</evidence>
<protein>
    <recommendedName>
        <fullName evidence="6">DUF3667 domain-containing protein</fullName>
    </recommendedName>
</protein>
<dbReference type="EMBL" id="BMEC01000013">
    <property type="protein sequence ID" value="GGC48534.1"/>
    <property type="molecule type" value="Genomic_DNA"/>
</dbReference>
<keyword evidence="1" id="KW-0472">Membrane</keyword>
<feature type="transmembrane region" description="Helical" evidence="1">
    <location>
        <begin position="165"/>
        <end position="188"/>
    </location>
</feature>
<evidence type="ECO:0000313" key="5">
    <source>
        <dbReference type="Proteomes" id="UP000636010"/>
    </source>
</evidence>
<reference evidence="5" key="3">
    <citation type="journal article" date="2019" name="Int. J. Syst. Evol. Microbiol.">
        <title>The Global Catalogue of Microorganisms (GCM) 10K type strain sequencing project: providing services to taxonomists for standard genome sequencing and annotation.</title>
        <authorList>
            <consortium name="The Broad Institute Genomics Platform"/>
            <consortium name="The Broad Institute Genome Sequencing Center for Infectious Disease"/>
            <person name="Wu L."/>
            <person name="Ma J."/>
        </authorList>
    </citation>
    <scope>NUCLEOTIDE SEQUENCE [LARGE SCALE GENOMIC DNA]</scope>
    <source>
        <strain evidence="5">CGMCC 1.10832</strain>
    </source>
</reference>
<reference evidence="3 4" key="2">
    <citation type="submission" date="2018-03" db="EMBL/GenBank/DDBJ databases">
        <title>Cross-interface Injection: A General Nanoliter Liquid Handling Method Applied to Single Cells Genome Amplification Automated Nanoliter Liquid Handling Applied to Single Cell Multiple Displacement Amplification.</title>
        <authorList>
            <person name="Yun J."/>
            <person name="Xu P."/>
            <person name="Xu J."/>
            <person name="Dai X."/>
            <person name="Wang Y."/>
            <person name="Zheng X."/>
            <person name="Cao C."/>
            <person name="Yi Q."/>
            <person name="Zhu Y."/>
            <person name="Wang L."/>
            <person name="Dong Z."/>
            <person name="Huang Y."/>
            <person name="Huang L."/>
            <person name="Du W."/>
        </authorList>
    </citation>
    <scope>NUCLEOTIDE SEQUENCE [LARGE SCALE GENOMIC DNA]</scope>
    <source>
        <strain evidence="3 4">Z-D1-2</strain>
    </source>
</reference>
<feature type="transmembrane region" description="Helical" evidence="1">
    <location>
        <begin position="81"/>
        <end position="98"/>
    </location>
</feature>
<feature type="transmembrane region" description="Helical" evidence="1">
    <location>
        <begin position="134"/>
        <end position="153"/>
    </location>
</feature>
<evidence type="ECO:0008006" key="6">
    <source>
        <dbReference type="Google" id="ProtNLM"/>
    </source>
</evidence>
<evidence type="ECO:0000313" key="2">
    <source>
        <dbReference type="EMBL" id="GGC48534.1"/>
    </source>
</evidence>
<reference evidence="2" key="1">
    <citation type="journal article" date="2014" name="Int. J. Syst. Evol. Microbiol.">
        <title>Complete genome of a new Firmicutes species belonging to the dominant human colonic microbiota ('Ruminococcus bicirculans') reveals two chromosomes and a selective capacity to utilize plant glucans.</title>
        <authorList>
            <consortium name="NISC Comparative Sequencing Program"/>
            <person name="Wegmann U."/>
            <person name="Louis P."/>
            <person name="Goesmann A."/>
            <person name="Henrissat B."/>
            <person name="Duncan S.H."/>
            <person name="Flint H.J."/>
        </authorList>
    </citation>
    <scope>NUCLEOTIDE SEQUENCE</scope>
    <source>
        <strain evidence="2">CGMCC 1.10832</strain>
    </source>
</reference>
<keyword evidence="5" id="KW-1185">Reference proteome</keyword>
<dbReference type="AlphaFoldDB" id="A0A2T4DRH3"/>
<keyword evidence="1" id="KW-0812">Transmembrane</keyword>
<dbReference type="EMBL" id="PYVU01000052">
    <property type="protein sequence ID" value="PTB96410.1"/>
    <property type="molecule type" value="Genomic_DNA"/>
</dbReference>
<feature type="transmembrane region" description="Helical" evidence="1">
    <location>
        <begin position="225"/>
        <end position="249"/>
    </location>
</feature>
<organism evidence="3 4">
    <name type="scientific">Marivirga lumbricoides</name>
    <dbReference type="NCBI Taxonomy" id="1046115"/>
    <lineage>
        <taxon>Bacteria</taxon>
        <taxon>Pseudomonadati</taxon>
        <taxon>Bacteroidota</taxon>
        <taxon>Cytophagia</taxon>
        <taxon>Cytophagales</taxon>
        <taxon>Marivirgaceae</taxon>
        <taxon>Marivirga</taxon>
    </lineage>
</organism>
<name>A0A2T4DRH3_9BACT</name>
<evidence type="ECO:0000313" key="3">
    <source>
        <dbReference type="EMBL" id="PTB96410.1"/>
    </source>
</evidence>
<reference evidence="2" key="4">
    <citation type="submission" date="2024-05" db="EMBL/GenBank/DDBJ databases">
        <authorList>
            <person name="Sun Q."/>
            <person name="Zhou Y."/>
        </authorList>
    </citation>
    <scope>NUCLEOTIDE SEQUENCE</scope>
    <source>
        <strain evidence="2">CGMCC 1.10832</strain>
    </source>
</reference>
<gene>
    <name evidence="3" type="ORF">C9994_07435</name>
    <name evidence="2" type="ORF">GCM10011506_37730</name>
</gene>